<protein>
    <recommendedName>
        <fullName evidence="4">DUF4366 domain-containing protein</fullName>
    </recommendedName>
</protein>
<dbReference type="AlphaFoldDB" id="A0AAE3DSH0"/>
<name>A0AAE3DSH0_9FIRM</name>
<gene>
    <name evidence="2" type="ORF">LKD71_07300</name>
</gene>
<proteinExistence type="predicted"/>
<dbReference type="EMBL" id="JAJEPR010000009">
    <property type="protein sequence ID" value="MCC2189610.1"/>
    <property type="molecule type" value="Genomic_DNA"/>
</dbReference>
<evidence type="ECO:0008006" key="4">
    <source>
        <dbReference type="Google" id="ProtNLM"/>
    </source>
</evidence>
<dbReference type="Proteomes" id="UP001197875">
    <property type="component" value="Unassembled WGS sequence"/>
</dbReference>
<evidence type="ECO:0000256" key="1">
    <source>
        <dbReference type="SAM" id="SignalP"/>
    </source>
</evidence>
<accession>A0AAE3DSH0</accession>
<evidence type="ECO:0000313" key="3">
    <source>
        <dbReference type="Proteomes" id="UP001197875"/>
    </source>
</evidence>
<dbReference type="RefSeq" id="WP_227614921.1">
    <property type="nucleotide sequence ID" value="NZ_JAJEPR010000009.1"/>
</dbReference>
<feature type="chain" id="PRO_5042093221" description="DUF4366 domain-containing protein" evidence="1">
    <location>
        <begin position="23"/>
        <end position="245"/>
    </location>
</feature>
<evidence type="ECO:0000313" key="2">
    <source>
        <dbReference type="EMBL" id="MCC2189610.1"/>
    </source>
</evidence>
<sequence>MKKKLLALILAATMAFPVCAFADDAEEETATEAVAEEETEAASSILVMQGTDDNGIVWTIAINTENAKGCVSLTPQGEDTTYVTGPISFDEGSFTIADEEDGQDYVFGYEDVSETETVLTYEPTGSEVKLTYVDQTALADENVQNYMIYAGTDTDGNQLTFVFDTENNALAINQKKPDGTSETLAGTYEETEGENSSVMHFTTEAGAESDLELVPVDELAKEMDITVEGETIRVSMVDTKVLQAE</sequence>
<keyword evidence="3" id="KW-1185">Reference proteome</keyword>
<feature type="signal peptide" evidence="1">
    <location>
        <begin position="1"/>
        <end position="22"/>
    </location>
</feature>
<reference evidence="2 3" key="1">
    <citation type="submission" date="2021-10" db="EMBL/GenBank/DDBJ databases">
        <title>Anaerobic single-cell dispensing facilitates the cultivation of human gut bacteria.</title>
        <authorList>
            <person name="Afrizal A."/>
        </authorList>
    </citation>
    <scope>NUCLEOTIDE SEQUENCE [LARGE SCALE GENOMIC DNA]</scope>
    <source>
        <strain evidence="2 3">CLA-AA-H277</strain>
    </source>
</reference>
<organism evidence="2 3">
    <name type="scientific">Fusicatenibacter faecihominis</name>
    <dbReference type="NCBI Taxonomy" id="2881276"/>
    <lineage>
        <taxon>Bacteria</taxon>
        <taxon>Bacillati</taxon>
        <taxon>Bacillota</taxon>
        <taxon>Clostridia</taxon>
        <taxon>Lachnospirales</taxon>
        <taxon>Lachnospiraceae</taxon>
        <taxon>Fusicatenibacter</taxon>
    </lineage>
</organism>
<keyword evidence="1" id="KW-0732">Signal</keyword>
<comment type="caution">
    <text evidence="2">The sequence shown here is derived from an EMBL/GenBank/DDBJ whole genome shotgun (WGS) entry which is preliminary data.</text>
</comment>